<dbReference type="EC" id="5.6.2.2" evidence="3"/>
<evidence type="ECO:0000256" key="8">
    <source>
        <dbReference type="ARBA" id="ARBA00023235"/>
    </source>
</evidence>
<organism evidence="10">
    <name type="scientific">Medicago truncatula</name>
    <name type="common">Barrel medic</name>
    <name type="synonym">Medicago tribuloides</name>
    <dbReference type="NCBI Taxonomy" id="3880"/>
    <lineage>
        <taxon>Eukaryota</taxon>
        <taxon>Viridiplantae</taxon>
        <taxon>Streptophyta</taxon>
        <taxon>Embryophyta</taxon>
        <taxon>Tracheophyta</taxon>
        <taxon>Spermatophyta</taxon>
        <taxon>Magnoliopsida</taxon>
        <taxon>eudicotyledons</taxon>
        <taxon>Gunneridae</taxon>
        <taxon>Pentapetalae</taxon>
        <taxon>rosids</taxon>
        <taxon>fabids</taxon>
        <taxon>Fabales</taxon>
        <taxon>Fabaceae</taxon>
        <taxon>Papilionoideae</taxon>
        <taxon>50 kb inversion clade</taxon>
        <taxon>NPAAA clade</taxon>
        <taxon>Hologalegina</taxon>
        <taxon>IRL clade</taxon>
        <taxon>Trifolieae</taxon>
        <taxon>Medicago</taxon>
    </lineage>
</organism>
<evidence type="ECO:0000256" key="6">
    <source>
        <dbReference type="ARBA" id="ARBA00023029"/>
    </source>
</evidence>
<keyword evidence="9" id="KW-0812">Transmembrane</keyword>
<keyword evidence="8 10" id="KW-0413">Isomerase</keyword>
<dbReference type="GO" id="GO:0005524">
    <property type="term" value="F:ATP binding"/>
    <property type="evidence" value="ECO:0007669"/>
    <property type="project" value="UniProtKB-KW"/>
</dbReference>
<keyword evidence="7" id="KW-0238">DNA-binding</keyword>
<dbReference type="SUPFAM" id="SSF56719">
    <property type="entry name" value="Type II DNA topoisomerase"/>
    <property type="match status" value="1"/>
</dbReference>
<name>A0A396HDZ1_MEDTR</name>
<reference evidence="10" key="1">
    <citation type="journal article" date="2018" name="Nat. Plants">
        <title>Whole-genome landscape of Medicago truncatula symbiotic genes.</title>
        <authorList>
            <person name="Pecrix Y."/>
            <person name="Gamas P."/>
            <person name="Carrere S."/>
        </authorList>
    </citation>
    <scope>NUCLEOTIDE SEQUENCE</scope>
    <source>
        <tissue evidence="10">Leaves</tissue>
    </source>
</reference>
<dbReference type="InterPro" id="IPR013759">
    <property type="entry name" value="Topo_IIA_B_C"/>
</dbReference>
<evidence type="ECO:0000256" key="4">
    <source>
        <dbReference type="ARBA" id="ARBA00022741"/>
    </source>
</evidence>
<dbReference type="Proteomes" id="UP000265566">
    <property type="component" value="Chromosome 6"/>
</dbReference>
<keyword evidence="5" id="KW-0067">ATP-binding</keyword>
<evidence type="ECO:0000256" key="5">
    <source>
        <dbReference type="ARBA" id="ARBA00022840"/>
    </source>
</evidence>
<evidence type="ECO:0000313" key="10">
    <source>
        <dbReference type="EMBL" id="RHN50803.1"/>
    </source>
</evidence>
<dbReference type="GO" id="GO:0003918">
    <property type="term" value="F:DNA topoisomerase type II (double strand cut, ATP-hydrolyzing) activity"/>
    <property type="evidence" value="ECO:0007669"/>
    <property type="project" value="UniProtKB-EC"/>
</dbReference>
<protein>
    <recommendedName>
        <fullName evidence="3">DNA topoisomerase (ATP-hydrolyzing)</fullName>
        <ecNumber evidence="3">5.6.2.2</ecNumber>
    </recommendedName>
</protein>
<proteinExistence type="predicted"/>
<dbReference type="PRINTS" id="PR00418">
    <property type="entry name" value="TPI2FAMILY"/>
</dbReference>
<accession>A0A396HDZ1</accession>
<comment type="catalytic activity">
    <reaction evidence="1">
        <text>ATP-dependent breakage, passage and rejoining of double-stranded DNA.</text>
        <dbReference type="EC" id="5.6.2.2"/>
    </reaction>
</comment>
<dbReference type="EMBL" id="PSQE01000006">
    <property type="protein sequence ID" value="RHN50803.1"/>
    <property type="molecule type" value="Genomic_DNA"/>
</dbReference>
<evidence type="ECO:0000256" key="1">
    <source>
        <dbReference type="ARBA" id="ARBA00000185"/>
    </source>
</evidence>
<dbReference type="InterPro" id="IPR013760">
    <property type="entry name" value="Topo_IIA-like_dom_sf"/>
</dbReference>
<dbReference type="PANTHER" id="PTHR10169:SF38">
    <property type="entry name" value="DNA TOPOISOMERASE 2"/>
    <property type="match status" value="1"/>
</dbReference>
<gene>
    <name evidence="10" type="ORF">MtrunA17_Chr6g0461491</name>
</gene>
<keyword evidence="9" id="KW-1133">Transmembrane helix</keyword>
<dbReference type="AlphaFoldDB" id="A0A396HDZ1"/>
<evidence type="ECO:0000256" key="2">
    <source>
        <dbReference type="ARBA" id="ARBA00001946"/>
    </source>
</evidence>
<comment type="caution">
    <text evidence="10">The sequence shown here is derived from an EMBL/GenBank/DDBJ whole genome shotgun (WGS) entry which is preliminary data.</text>
</comment>
<keyword evidence="9" id="KW-0472">Membrane</keyword>
<dbReference type="GO" id="GO:0006265">
    <property type="term" value="P:DNA topological change"/>
    <property type="evidence" value="ECO:0007669"/>
    <property type="project" value="InterPro"/>
</dbReference>
<feature type="transmembrane region" description="Helical" evidence="9">
    <location>
        <begin position="36"/>
        <end position="56"/>
    </location>
</feature>
<evidence type="ECO:0000256" key="7">
    <source>
        <dbReference type="ARBA" id="ARBA00023125"/>
    </source>
</evidence>
<sequence>MQILDLTFKSEKFSLRYDKIIIMTDADFDETHIKGLILYLIYIMWTPLIMNMSEFLSTMNTPIIKATSSSGSV</sequence>
<keyword evidence="6" id="KW-0799">Topoisomerase</keyword>
<dbReference type="Gene3D" id="3.40.50.670">
    <property type="match status" value="1"/>
</dbReference>
<keyword evidence="4" id="KW-0547">Nucleotide-binding</keyword>
<dbReference type="InterPro" id="IPR050634">
    <property type="entry name" value="DNA_Topoisomerase_II"/>
</dbReference>
<dbReference type="Gramene" id="rna35137">
    <property type="protein sequence ID" value="RHN50803.1"/>
    <property type="gene ID" value="gene35137"/>
</dbReference>
<evidence type="ECO:0000256" key="9">
    <source>
        <dbReference type="SAM" id="Phobius"/>
    </source>
</evidence>
<dbReference type="GO" id="GO:0003677">
    <property type="term" value="F:DNA binding"/>
    <property type="evidence" value="ECO:0007669"/>
    <property type="project" value="UniProtKB-KW"/>
</dbReference>
<comment type="cofactor">
    <cofactor evidence="2">
        <name>Mg(2+)</name>
        <dbReference type="ChEBI" id="CHEBI:18420"/>
    </cofactor>
</comment>
<evidence type="ECO:0000256" key="3">
    <source>
        <dbReference type="ARBA" id="ARBA00012895"/>
    </source>
</evidence>
<dbReference type="PANTHER" id="PTHR10169">
    <property type="entry name" value="DNA TOPOISOMERASE/GYRASE"/>
    <property type="match status" value="1"/>
</dbReference>